<evidence type="ECO:0000256" key="8">
    <source>
        <dbReference type="SAM" id="Phobius"/>
    </source>
</evidence>
<accession>A0A8J3TTF8</accession>
<dbReference type="Pfam" id="PF07690">
    <property type="entry name" value="MFS_1"/>
    <property type="match status" value="1"/>
</dbReference>
<evidence type="ECO:0000256" key="6">
    <source>
        <dbReference type="ARBA" id="ARBA00023136"/>
    </source>
</evidence>
<feature type="region of interest" description="Disordered" evidence="7">
    <location>
        <begin position="486"/>
        <end position="508"/>
    </location>
</feature>
<gene>
    <name evidence="10" type="ORF">Pmi06nite_52590</name>
</gene>
<dbReference type="GO" id="GO:0022857">
    <property type="term" value="F:transmembrane transporter activity"/>
    <property type="evidence" value="ECO:0007669"/>
    <property type="project" value="InterPro"/>
</dbReference>
<dbReference type="InterPro" id="IPR036259">
    <property type="entry name" value="MFS_trans_sf"/>
</dbReference>
<evidence type="ECO:0000313" key="11">
    <source>
        <dbReference type="Proteomes" id="UP000650628"/>
    </source>
</evidence>
<dbReference type="PROSITE" id="PS50850">
    <property type="entry name" value="MFS"/>
    <property type="match status" value="1"/>
</dbReference>
<feature type="transmembrane region" description="Helical" evidence="8">
    <location>
        <begin position="90"/>
        <end position="108"/>
    </location>
</feature>
<name>A0A8J3TTF8_9ACTN</name>
<evidence type="ECO:0000256" key="2">
    <source>
        <dbReference type="ARBA" id="ARBA00022448"/>
    </source>
</evidence>
<keyword evidence="2" id="KW-0813">Transport</keyword>
<feature type="transmembrane region" description="Helical" evidence="8">
    <location>
        <begin position="241"/>
        <end position="258"/>
    </location>
</feature>
<feature type="transmembrane region" description="Helical" evidence="8">
    <location>
        <begin position="149"/>
        <end position="167"/>
    </location>
</feature>
<evidence type="ECO:0000313" key="10">
    <source>
        <dbReference type="EMBL" id="GII31817.1"/>
    </source>
</evidence>
<dbReference type="Proteomes" id="UP000650628">
    <property type="component" value="Unassembled WGS sequence"/>
</dbReference>
<evidence type="ECO:0000256" key="7">
    <source>
        <dbReference type="SAM" id="MobiDB-lite"/>
    </source>
</evidence>
<dbReference type="GO" id="GO:0005886">
    <property type="term" value="C:plasma membrane"/>
    <property type="evidence" value="ECO:0007669"/>
    <property type="project" value="UniProtKB-SubCell"/>
</dbReference>
<dbReference type="AlphaFoldDB" id="A0A8J3TTF8"/>
<feature type="transmembrane region" description="Helical" evidence="8">
    <location>
        <begin position="59"/>
        <end position="78"/>
    </location>
</feature>
<dbReference type="InterPro" id="IPR020846">
    <property type="entry name" value="MFS_dom"/>
</dbReference>
<dbReference type="CDD" id="cd17321">
    <property type="entry name" value="MFS_MMR_MDR_like"/>
    <property type="match status" value="1"/>
</dbReference>
<proteinExistence type="predicted"/>
<evidence type="ECO:0000256" key="1">
    <source>
        <dbReference type="ARBA" id="ARBA00004651"/>
    </source>
</evidence>
<dbReference type="InterPro" id="IPR011701">
    <property type="entry name" value="MFS"/>
</dbReference>
<keyword evidence="4 8" id="KW-0812">Transmembrane</keyword>
<feature type="transmembrane region" description="Helical" evidence="8">
    <location>
        <begin position="373"/>
        <end position="395"/>
    </location>
</feature>
<dbReference type="SUPFAM" id="SSF103473">
    <property type="entry name" value="MFS general substrate transporter"/>
    <property type="match status" value="2"/>
</dbReference>
<dbReference type="RefSeq" id="WP_203955742.1">
    <property type="nucleotide sequence ID" value="NZ_BOOO01000031.1"/>
</dbReference>
<organism evidence="10 11">
    <name type="scientific">Planotetraspora mira</name>
    <dbReference type="NCBI Taxonomy" id="58121"/>
    <lineage>
        <taxon>Bacteria</taxon>
        <taxon>Bacillati</taxon>
        <taxon>Actinomycetota</taxon>
        <taxon>Actinomycetes</taxon>
        <taxon>Streptosporangiales</taxon>
        <taxon>Streptosporangiaceae</taxon>
        <taxon>Planotetraspora</taxon>
    </lineage>
</organism>
<evidence type="ECO:0000256" key="3">
    <source>
        <dbReference type="ARBA" id="ARBA00022475"/>
    </source>
</evidence>
<dbReference type="EMBL" id="BOOO01000031">
    <property type="protein sequence ID" value="GII31817.1"/>
    <property type="molecule type" value="Genomic_DNA"/>
</dbReference>
<evidence type="ECO:0000259" key="9">
    <source>
        <dbReference type="PROSITE" id="PS50850"/>
    </source>
</evidence>
<comment type="caution">
    <text evidence="10">The sequence shown here is derived from an EMBL/GenBank/DDBJ whole genome shotgun (WGS) entry which is preliminary data.</text>
</comment>
<keyword evidence="3" id="KW-1003">Cell membrane</keyword>
<reference evidence="10 11" key="1">
    <citation type="submission" date="2021-01" db="EMBL/GenBank/DDBJ databases">
        <title>Whole genome shotgun sequence of Planotetraspora mira NBRC 15435.</title>
        <authorList>
            <person name="Komaki H."/>
            <person name="Tamura T."/>
        </authorList>
    </citation>
    <scope>NUCLEOTIDE SEQUENCE [LARGE SCALE GENOMIC DNA]</scope>
    <source>
        <strain evidence="10 11">NBRC 15435</strain>
    </source>
</reference>
<comment type="subcellular location">
    <subcellularLocation>
        <location evidence="1">Cell membrane</location>
        <topology evidence="1">Multi-pass membrane protein</topology>
    </subcellularLocation>
</comment>
<evidence type="ECO:0000256" key="5">
    <source>
        <dbReference type="ARBA" id="ARBA00022989"/>
    </source>
</evidence>
<feature type="transmembrane region" description="Helical" evidence="8">
    <location>
        <begin position="210"/>
        <end position="229"/>
    </location>
</feature>
<feature type="transmembrane region" description="Helical" evidence="8">
    <location>
        <begin position="179"/>
        <end position="198"/>
    </location>
</feature>
<evidence type="ECO:0000256" key="4">
    <source>
        <dbReference type="ARBA" id="ARBA00022692"/>
    </source>
</evidence>
<keyword evidence="5 8" id="KW-1133">Transmembrane helix</keyword>
<protein>
    <submittedName>
        <fullName evidence="10">MFS transporter</fullName>
    </submittedName>
</protein>
<sequence length="508" mass="53053">MTSTTDESAEVGDDRERLRRAWRTLSVVSLASVLTALGGSALNVALPQVVRQTHASADAAAWILIAFQLTTTVLMVAFGRLADMFGRRTMYLAGLATYTLASLLAGLAPNAWLIVALRVLQAAGTAMLLTNSAALVTDAFPRSRLGEGMGVYTASFSIAQLVGPTVGGLFTEHLGWRWVFWYNVPIGLLCLVWGALVLPRGRSTGGGRGLDLPGNVLVLAGLGGLLLALSEVTRLGWGHPLVSGGLAVFVLALPLFVLREGRARHPVVDMRMFRDPPFALGTAASFLNSVARIGVVFLVSLFFQSVHGEDPVPAALKVLPLSIAAMAASVTSGFLQRRLSPRTVTVMGASLTTAGLAGLLCTISVTVPYASMAAFLVLIGLGSGLFLPSNTTALLDGIPSNRLGIVNAMRLMLQNTGGVVGTAMVLSVITVPLPAVLHDSVFAGTLSQVAPGAVTDLLTGYRWTLGCMTAVAALNLLTCLGRRRATRTAPPGDESPSYLPVTGSRTGN</sequence>
<feature type="transmembrane region" description="Helical" evidence="8">
    <location>
        <begin position="416"/>
        <end position="437"/>
    </location>
</feature>
<feature type="transmembrane region" description="Helical" evidence="8">
    <location>
        <begin position="278"/>
        <end position="303"/>
    </location>
</feature>
<dbReference type="Gene3D" id="1.20.1250.20">
    <property type="entry name" value="MFS general substrate transporter like domains"/>
    <property type="match status" value="2"/>
</dbReference>
<dbReference type="PANTHER" id="PTHR42718:SF46">
    <property type="entry name" value="BLR6921 PROTEIN"/>
    <property type="match status" value="1"/>
</dbReference>
<feature type="transmembrane region" description="Helical" evidence="8">
    <location>
        <begin position="461"/>
        <end position="480"/>
    </location>
</feature>
<feature type="transmembrane region" description="Helical" evidence="8">
    <location>
        <begin position="25"/>
        <end position="47"/>
    </location>
</feature>
<feature type="transmembrane region" description="Helical" evidence="8">
    <location>
        <begin position="347"/>
        <end position="367"/>
    </location>
</feature>
<keyword evidence="6 8" id="KW-0472">Membrane</keyword>
<feature type="domain" description="Major facilitator superfamily (MFS) profile" evidence="9">
    <location>
        <begin position="24"/>
        <end position="484"/>
    </location>
</feature>
<dbReference type="PANTHER" id="PTHR42718">
    <property type="entry name" value="MAJOR FACILITATOR SUPERFAMILY MULTIDRUG TRANSPORTER MFSC"/>
    <property type="match status" value="1"/>
</dbReference>
<keyword evidence="11" id="KW-1185">Reference proteome</keyword>